<evidence type="ECO:0000313" key="2">
    <source>
        <dbReference type="EMBL" id="KJK65552.1"/>
    </source>
</evidence>
<dbReference type="OrthoDB" id="5667at2759"/>
<feature type="transmembrane region" description="Helical" evidence="1">
    <location>
        <begin position="101"/>
        <end position="123"/>
    </location>
</feature>
<proteinExistence type="predicted"/>
<keyword evidence="1" id="KW-0472">Membrane</keyword>
<dbReference type="Proteomes" id="UP000033540">
    <property type="component" value="Unassembled WGS sequence"/>
</dbReference>
<accession>A0A0F0IFN7</accession>
<reference evidence="2 3" key="1">
    <citation type="submission" date="2015-02" db="EMBL/GenBank/DDBJ databases">
        <title>Draft genome sequence of Aspergillus parasiticus SU-1.</title>
        <authorList>
            <person name="Yu J."/>
            <person name="Fedorova N."/>
            <person name="Yin Y."/>
            <person name="Losada L."/>
            <person name="Zafar N."/>
            <person name="Taujale R."/>
            <person name="Ehrlich K.C."/>
            <person name="Bhatnagar D."/>
            <person name="Cleveland T.E."/>
            <person name="Bennett J.W."/>
            <person name="Nierman W.C."/>
        </authorList>
    </citation>
    <scope>NUCLEOTIDE SEQUENCE [LARGE SCALE GENOMIC DNA]</scope>
    <source>
        <strain evidence="3">ATCC 56775 / NRRL 5862 / SRRC 143 / SU-1</strain>
    </source>
</reference>
<protein>
    <recommendedName>
        <fullName evidence="4">Major facilitator superfamily domain-containing protein</fullName>
    </recommendedName>
</protein>
<keyword evidence="1" id="KW-0812">Transmembrane</keyword>
<feature type="transmembrane region" description="Helical" evidence="1">
    <location>
        <begin position="20"/>
        <end position="44"/>
    </location>
</feature>
<comment type="caution">
    <text evidence="2">The sequence shown here is derived from an EMBL/GenBank/DDBJ whole genome shotgun (WGS) entry which is preliminary data.</text>
</comment>
<evidence type="ECO:0000256" key="1">
    <source>
        <dbReference type="SAM" id="Phobius"/>
    </source>
</evidence>
<keyword evidence="1" id="KW-1133">Transmembrane helix</keyword>
<organism evidence="2 3">
    <name type="scientific">Aspergillus parasiticus (strain ATCC 56775 / NRRL 5862 / SRRC 143 / SU-1)</name>
    <dbReference type="NCBI Taxonomy" id="1403190"/>
    <lineage>
        <taxon>Eukaryota</taxon>
        <taxon>Fungi</taxon>
        <taxon>Dikarya</taxon>
        <taxon>Ascomycota</taxon>
        <taxon>Pezizomycotina</taxon>
        <taxon>Eurotiomycetes</taxon>
        <taxon>Eurotiomycetidae</taxon>
        <taxon>Eurotiales</taxon>
        <taxon>Aspergillaceae</taxon>
        <taxon>Aspergillus</taxon>
        <taxon>Aspergillus subgen. Circumdati</taxon>
    </lineage>
</organism>
<gene>
    <name evidence="2" type="ORF">P875_00010202</name>
</gene>
<evidence type="ECO:0000313" key="3">
    <source>
        <dbReference type="Proteomes" id="UP000033540"/>
    </source>
</evidence>
<name>A0A0F0IFN7_ASPPU</name>
<evidence type="ECO:0008006" key="4">
    <source>
        <dbReference type="Google" id="ProtNLM"/>
    </source>
</evidence>
<feature type="transmembrane region" description="Helical" evidence="1">
    <location>
        <begin position="73"/>
        <end position="95"/>
    </location>
</feature>
<dbReference type="AlphaFoldDB" id="A0A0F0IFN7"/>
<dbReference type="EMBL" id="JZEE01000361">
    <property type="protein sequence ID" value="KJK65552.1"/>
    <property type="molecule type" value="Genomic_DNA"/>
</dbReference>
<sequence>MYTEKNKSDIPPEGGLRGWLVAWGSFLALFCTSGFLNAHVILYYPDIDLTSAKSMPLPFRVVYSPLTSQTASAISMCSMASFGTGASILALWLSFNYHPSHAGITVFALVYEFVSGSFVSLLMPCVAKAGSLETLGLQFGSFQMIIGVRSSSSSRSYMSLRLTAYQLSRGVAYHGCYIKPSREHLLLRAATLVG</sequence>